<dbReference type="EMBL" id="PDOA01000001">
    <property type="protein sequence ID" value="PWC30772.1"/>
    <property type="molecule type" value="Genomic_DNA"/>
</dbReference>
<dbReference type="RefSeq" id="WP_109515343.1">
    <property type="nucleotide sequence ID" value="NZ_JBHSCH010000001.1"/>
</dbReference>
<keyword evidence="2" id="KW-1133">Transmembrane helix</keyword>
<keyword evidence="4" id="KW-1185">Reference proteome</keyword>
<keyword evidence="2" id="KW-0472">Membrane</keyword>
<comment type="caution">
    <text evidence="3">The sequence shown here is derived from an EMBL/GenBank/DDBJ whole genome shotgun (WGS) entry which is preliminary data.</text>
</comment>
<evidence type="ECO:0000256" key="1">
    <source>
        <dbReference type="SAM" id="MobiDB-lite"/>
    </source>
</evidence>
<evidence type="ECO:0000313" key="3">
    <source>
        <dbReference type="EMBL" id="PWC30772.1"/>
    </source>
</evidence>
<feature type="compositionally biased region" description="Basic and acidic residues" evidence="1">
    <location>
        <begin position="14"/>
        <end position="43"/>
    </location>
</feature>
<keyword evidence="2" id="KW-0812">Transmembrane</keyword>
<dbReference type="AlphaFoldDB" id="A0A2U1VA25"/>
<protein>
    <submittedName>
        <fullName evidence="3">Uncharacterized protein</fullName>
    </submittedName>
</protein>
<accession>A0A2U1VA25</accession>
<proteinExistence type="predicted"/>
<sequence length="73" mass="7923">MSPDISAEPANRSLADRSELPSRGDWQKVQRPAYHSEEGEGDRSDWTTLFKSALVVMLGVAGLTAFLSGVMAQ</sequence>
<reference evidence="4" key="1">
    <citation type="submission" date="2017-10" db="EMBL/GenBank/DDBJ databases">
        <authorList>
            <person name="Toshchakov S.V."/>
            <person name="Goeva M.A."/>
        </authorList>
    </citation>
    <scope>NUCLEOTIDE SEQUENCE [LARGE SCALE GENOMIC DNA]</scope>
    <source>
        <strain evidence="4">JR1/69-1-13</strain>
    </source>
</reference>
<feature type="region of interest" description="Disordered" evidence="1">
    <location>
        <begin position="1"/>
        <end position="43"/>
    </location>
</feature>
<evidence type="ECO:0000313" key="4">
    <source>
        <dbReference type="Proteomes" id="UP000245048"/>
    </source>
</evidence>
<dbReference type="OrthoDB" id="7945729at2"/>
<evidence type="ECO:0000256" key="2">
    <source>
        <dbReference type="SAM" id="Phobius"/>
    </source>
</evidence>
<dbReference type="Proteomes" id="UP000245048">
    <property type="component" value="Unassembled WGS sequence"/>
</dbReference>
<gene>
    <name evidence="3" type="ORF">CR165_02405</name>
</gene>
<name>A0A2U1VA25_9PROT</name>
<organism evidence="3 4">
    <name type="scientific">Teichococcus aestuarii</name>
    <dbReference type="NCBI Taxonomy" id="568898"/>
    <lineage>
        <taxon>Bacteria</taxon>
        <taxon>Pseudomonadati</taxon>
        <taxon>Pseudomonadota</taxon>
        <taxon>Alphaproteobacteria</taxon>
        <taxon>Acetobacterales</taxon>
        <taxon>Roseomonadaceae</taxon>
        <taxon>Roseomonas</taxon>
    </lineage>
</organism>
<feature type="transmembrane region" description="Helical" evidence="2">
    <location>
        <begin position="53"/>
        <end position="72"/>
    </location>
</feature>